<dbReference type="Proteomes" id="UP000054064">
    <property type="component" value="Unassembled WGS sequence"/>
</dbReference>
<keyword evidence="2" id="KW-0675">Receptor</keyword>
<feature type="region of interest" description="Disordered" evidence="1">
    <location>
        <begin position="315"/>
        <end position="429"/>
    </location>
</feature>
<dbReference type="Pfam" id="PF15741">
    <property type="entry name" value="LRIF1"/>
    <property type="match status" value="1"/>
</dbReference>
<evidence type="ECO:0000313" key="3">
    <source>
        <dbReference type="Proteomes" id="UP000054064"/>
    </source>
</evidence>
<keyword evidence="3" id="KW-1185">Reference proteome</keyword>
<dbReference type="GO" id="GO:0006355">
    <property type="term" value="P:regulation of DNA-templated transcription"/>
    <property type="evidence" value="ECO:0007669"/>
    <property type="project" value="InterPro"/>
</dbReference>
<dbReference type="AlphaFoldDB" id="A0A091GV57"/>
<dbReference type="GO" id="GO:0042974">
    <property type="term" value="F:nuclear retinoic acid receptor binding"/>
    <property type="evidence" value="ECO:0007669"/>
    <property type="project" value="InterPro"/>
</dbReference>
<gene>
    <name evidence="2" type="ORF">N320_08892</name>
</gene>
<accession>A0A091GV57</accession>
<feature type="compositionally biased region" description="Acidic residues" evidence="1">
    <location>
        <begin position="406"/>
        <end position="418"/>
    </location>
</feature>
<feature type="non-terminal residue" evidence="2">
    <location>
        <position position="1"/>
    </location>
</feature>
<sequence>GRRSQQTPVNWIMSEPPQLATSRLIPVKSSNNMASKILKTLTDTQHVEANSANILPVSSSGAGGSQTKITPLKDNALVMYNGKVYFLTRKGFDVLSVQGEKQAPSSSGASLKKETPKLINSTAVDKITSKVLNLVLSKSKGIMLVQKDPKPCVDSAAATPCSLKIGVKPGPAAPSPRADQQDTAAEQRKSLPLPESVSSGVTPPAAVETQENMCQNDREELPSPPAASVVCPQPEQEPVLGDDRQKVADGALTVALFQTPCEKMESPAKVIQAKPPEKPHWKQHLELRRKFGLHKEERVYLKRIPLSTHCEAAGEWVSSSTSVRKESNSSSEDWEEDVTKKRKIKSSSLSDSGKRRKTSVKSSTSPSSENPTSDVVVPSVWEVPEQEPCTLRSNLTGSSIPISLSSEDDTSVLEDSLSDDALPLTPPDLDETIRDEKIKRLKQLLRQREAALEEVRRK</sequence>
<proteinExistence type="predicted"/>
<name>A0A091GV57_BUCRH</name>
<feature type="region of interest" description="Disordered" evidence="1">
    <location>
        <begin position="166"/>
        <end position="203"/>
    </location>
</feature>
<dbReference type="PANTHER" id="PTHR16131">
    <property type="entry name" value="LIGAND-DEPENDENT NUCLEAR RECEPTOR-INTERACTING FACTOR 1"/>
    <property type="match status" value="1"/>
</dbReference>
<reference evidence="2 3" key="1">
    <citation type="submission" date="2014-04" db="EMBL/GenBank/DDBJ databases">
        <title>Genome evolution of avian class.</title>
        <authorList>
            <person name="Zhang G."/>
            <person name="Li C."/>
        </authorList>
    </citation>
    <scope>NUCLEOTIDE SEQUENCE [LARGE SCALE GENOMIC DNA]</scope>
    <source>
        <strain evidence="2">BGI_N320</strain>
    </source>
</reference>
<evidence type="ECO:0000313" key="2">
    <source>
        <dbReference type="EMBL" id="KFO87024.1"/>
    </source>
</evidence>
<dbReference type="InterPro" id="IPR026191">
    <property type="entry name" value="LRIF1"/>
</dbReference>
<dbReference type="EMBL" id="KL512913">
    <property type="protein sequence ID" value="KFO87024.1"/>
    <property type="molecule type" value="Genomic_DNA"/>
</dbReference>
<organism evidence="2 3">
    <name type="scientific">Buceros rhinoceros silvestris</name>
    <dbReference type="NCBI Taxonomy" id="175836"/>
    <lineage>
        <taxon>Eukaryota</taxon>
        <taxon>Metazoa</taxon>
        <taxon>Chordata</taxon>
        <taxon>Craniata</taxon>
        <taxon>Vertebrata</taxon>
        <taxon>Euteleostomi</taxon>
        <taxon>Archelosauria</taxon>
        <taxon>Archosauria</taxon>
        <taxon>Dinosauria</taxon>
        <taxon>Saurischia</taxon>
        <taxon>Theropoda</taxon>
        <taxon>Coelurosauria</taxon>
        <taxon>Aves</taxon>
        <taxon>Neognathae</taxon>
        <taxon>Neoaves</taxon>
        <taxon>Telluraves</taxon>
        <taxon>Coraciimorphae</taxon>
        <taxon>Bucerotiformes</taxon>
        <taxon>Bucerotidae</taxon>
        <taxon>Buceros</taxon>
    </lineage>
</organism>
<feature type="compositionally biased region" description="Polar residues" evidence="1">
    <location>
        <begin position="391"/>
        <end position="405"/>
    </location>
</feature>
<protein>
    <submittedName>
        <fullName evidence="2">Ligand-dependent nuclear receptor-interacting factor 1</fullName>
    </submittedName>
</protein>
<dbReference type="PANTHER" id="PTHR16131:SF2">
    <property type="entry name" value="LIGAND-DEPENDENT NUCLEAR RECEPTOR-INTERACTING FACTOR 1"/>
    <property type="match status" value="1"/>
</dbReference>
<feature type="non-terminal residue" evidence="2">
    <location>
        <position position="458"/>
    </location>
</feature>
<feature type="compositionally biased region" description="Low complexity" evidence="1">
    <location>
        <begin position="360"/>
        <end position="373"/>
    </location>
</feature>
<evidence type="ECO:0000256" key="1">
    <source>
        <dbReference type="SAM" id="MobiDB-lite"/>
    </source>
</evidence>